<keyword evidence="1" id="KW-0808">Transferase</keyword>
<sequence length="264" mass="28866">MSDSIFSGLMSGNAETSKTALESTRDLDVANILYVQNIPNVPDSHKTALYANVKSITTWVAWELTRVEGQVKAKVDDKKLPSDDSVASKSKRTAYRAKVVDNYRGQSPWLSNVTVSTQTTKVTATEDKISLTVLHALLGIVKVSQNPQLSNVVKALGLGFAAGTGNNVQPYVWYIIDHQLDPVRRTLEAVIKTFTFSVTITEAAASTNAVSASKEKTYEASINYSHSAVQFNFGLWNSNAPQDDEQLALGKELLSQKQLNLLEI</sequence>
<gene>
    <name evidence="1" type="ORF">GQ26_0171330</name>
</gene>
<accession>A0A093VA59</accession>
<dbReference type="AlphaFoldDB" id="A0A093VA59"/>
<dbReference type="EMBL" id="JPOX01000017">
    <property type="protein sequence ID" value="KFX46879.1"/>
    <property type="molecule type" value="Genomic_DNA"/>
</dbReference>
<comment type="caution">
    <text evidence="1">The sequence shown here is derived from an EMBL/GenBank/DDBJ whole genome shotgun (WGS) entry which is preliminary data.</text>
</comment>
<proteinExistence type="predicted"/>
<dbReference type="eggNOG" id="ENOG502T518">
    <property type="taxonomic scope" value="Eukaryota"/>
</dbReference>
<name>A0A093VA59_TALMA</name>
<dbReference type="GO" id="GO:0016740">
    <property type="term" value="F:transferase activity"/>
    <property type="evidence" value="ECO:0007669"/>
    <property type="project" value="UniProtKB-KW"/>
</dbReference>
<dbReference type="HOGENOM" id="CLU_1050059_0_0_1"/>
<reference key="1">
    <citation type="journal article" date="2014" name="PLoS Genet.">
        <title>Signature Gene Expression Reveals Novel Clues to the Molecular Mechanisms of Dimorphic Transition in Penicillium marneffei.</title>
        <authorList>
            <person name="Yang E."/>
            <person name="Wang G."/>
            <person name="Cai J."/>
            <person name="Woo P.C."/>
            <person name="Lau S.K."/>
            <person name="Yuen K.-Y."/>
            <person name="Chow W.-N."/>
            <person name="Lin X."/>
        </authorList>
    </citation>
    <scope>NUCLEOTIDE SEQUENCE [LARGE SCALE GENOMIC DNA]</scope>
    <source>
        <strain>PM1</strain>
    </source>
</reference>
<evidence type="ECO:0000313" key="1">
    <source>
        <dbReference type="EMBL" id="KFX46879.1"/>
    </source>
</evidence>
<reference evidence="1" key="2">
    <citation type="journal article" date="2014" name="PLoS Genet.">
        <title>Signature gene expression reveals novel clues to the molecular mechanisms of dimorphic transition in Penicillium marneffei.</title>
        <authorList>
            <person name="Yang E."/>
            <person name="Wang G."/>
            <person name="Cai J."/>
            <person name="Woo P.C."/>
            <person name="Lau S.K."/>
            <person name="Yuen K.-Y."/>
            <person name="Chow W.-N."/>
            <person name="Lin X."/>
        </authorList>
    </citation>
    <scope>NUCLEOTIDE SEQUENCE</scope>
    <source>
        <strain evidence="1">PM1</strain>
    </source>
</reference>
<organism evidence="1">
    <name type="scientific">Talaromyces marneffei PM1</name>
    <dbReference type="NCBI Taxonomy" id="1077442"/>
    <lineage>
        <taxon>Eukaryota</taxon>
        <taxon>Fungi</taxon>
        <taxon>Dikarya</taxon>
        <taxon>Ascomycota</taxon>
        <taxon>Pezizomycotina</taxon>
        <taxon>Eurotiomycetes</taxon>
        <taxon>Eurotiomycetidae</taxon>
        <taxon>Eurotiales</taxon>
        <taxon>Trichocomaceae</taxon>
        <taxon>Talaromyces</taxon>
        <taxon>Talaromyces sect. Talaromyces</taxon>
    </lineage>
</organism>
<protein>
    <submittedName>
        <fullName evidence="1">Methionyl-tRNA formyltransferase</fullName>
    </submittedName>
</protein>